<evidence type="ECO:0000313" key="2">
    <source>
        <dbReference type="Proteomes" id="UP000006073"/>
    </source>
</evidence>
<proteinExistence type="predicted"/>
<keyword evidence="2" id="KW-1185">Reference proteome</keyword>
<gene>
    <name evidence="1" type="ORF">A33Q_2990</name>
</gene>
<dbReference type="EMBL" id="ALWO02000037">
    <property type="protein sequence ID" value="EOZ95628.1"/>
    <property type="molecule type" value="Genomic_DNA"/>
</dbReference>
<protein>
    <submittedName>
        <fullName evidence="1">Uncharacterized protein</fullName>
    </submittedName>
</protein>
<dbReference type="Proteomes" id="UP000006073">
    <property type="component" value="Unassembled WGS sequence"/>
</dbReference>
<dbReference type="AlphaFoldDB" id="S2E0P3"/>
<reference evidence="1 2" key="1">
    <citation type="journal article" date="2013" name="Genome Announc.">
        <title>Draft Genome Sequence of Indibacter alkaliphilus Strain LW1T, Isolated from Lonar Lake, a Haloalkaline Lake in the Buldana District of Maharashtra, India.</title>
        <authorList>
            <person name="Singh A."/>
            <person name="Kumar Jangir P."/>
            <person name="Sharma R."/>
            <person name="Singh A."/>
            <person name="Kumar Pinnaka A."/>
            <person name="Shivaji S."/>
        </authorList>
    </citation>
    <scope>NUCLEOTIDE SEQUENCE [LARGE SCALE GENOMIC DNA]</scope>
    <source>
        <strain evidence="2">CCUG 57479 / KCTC 22604 / LW1</strain>
    </source>
</reference>
<accession>S2E0P3</accession>
<comment type="caution">
    <text evidence="1">The sequence shown here is derived from an EMBL/GenBank/DDBJ whole genome shotgun (WGS) entry which is preliminary data.</text>
</comment>
<evidence type="ECO:0000313" key="1">
    <source>
        <dbReference type="EMBL" id="EOZ95628.1"/>
    </source>
</evidence>
<sequence length="200" mass="23121">MPRTPQQTMEPIVNKPEAYLNLLKDFTMDPWDWNSPLIPAMESKKEELSQKRIQLSPIWEKFVNKLSTYECVYEVKETSIQHGFHLLSTQIRLQGPGCKGLVFLVSMLGLYGVFFVDYDKPALVPLDDGYGKGWLSYYPYDEEGEILSRKIFNEIGILFPDFSKFDNAYASIKVGNIYLGNFEKELDLFKAIFTTNTIFL</sequence>
<organism evidence="1 2">
    <name type="scientific">Indibacter alkaliphilus (strain CCUG 57479 / KCTC 22604 / LW1)</name>
    <dbReference type="NCBI Taxonomy" id="1189612"/>
    <lineage>
        <taxon>Bacteria</taxon>
        <taxon>Pseudomonadati</taxon>
        <taxon>Bacteroidota</taxon>
        <taxon>Cytophagia</taxon>
        <taxon>Cytophagales</taxon>
        <taxon>Cyclobacteriaceae</taxon>
    </lineage>
</organism>
<name>S2E0P3_INDAL</name>